<feature type="transmembrane region" description="Helical" evidence="2">
    <location>
        <begin position="105"/>
        <end position="124"/>
    </location>
</feature>
<gene>
    <name evidence="3" type="ORF">Saso_20880</name>
</gene>
<dbReference type="GeneID" id="91469990"/>
<keyword evidence="4" id="KW-1185">Reference proteome</keyword>
<evidence type="ECO:0000313" key="3">
    <source>
        <dbReference type="EMBL" id="GHI60438.1"/>
    </source>
</evidence>
<keyword evidence="2" id="KW-0472">Membrane</keyword>
<keyword evidence="2" id="KW-0812">Transmembrane</keyword>
<protein>
    <recommendedName>
        <fullName evidence="5">Cytochrome C oxidase subunit I</fullName>
    </recommendedName>
</protein>
<accession>A0ABQ3RX68</accession>
<reference evidence="4" key="1">
    <citation type="submission" date="2023-07" db="EMBL/GenBank/DDBJ databases">
        <title>Whole genome shotgun sequence of Streptomyces cacaoi subsp. asoensis NBRC 13813.</title>
        <authorList>
            <person name="Komaki H."/>
            <person name="Tamura T."/>
        </authorList>
    </citation>
    <scope>NUCLEOTIDE SEQUENCE [LARGE SCALE GENOMIC DNA]</scope>
    <source>
        <strain evidence="4">NBRC 13813</strain>
    </source>
</reference>
<feature type="region of interest" description="Disordered" evidence="1">
    <location>
        <begin position="1"/>
        <end position="24"/>
    </location>
</feature>
<sequence>MGSAEDRRGTPANEVSGPDDAGARLGNEAEGYLLWQSRIAVAEERARVFVEPMDWLTTSQRVEIQGHYVTDSLDRARQDLERIAARCVSLRAEYEQRYRKLRLRCVAWTLTVCGGLVVATAVSLTR</sequence>
<keyword evidence="2" id="KW-1133">Transmembrane helix</keyword>
<dbReference type="EMBL" id="BNEB01000002">
    <property type="protein sequence ID" value="GHI60438.1"/>
    <property type="molecule type" value="Genomic_DNA"/>
</dbReference>
<evidence type="ECO:0000313" key="4">
    <source>
        <dbReference type="Proteomes" id="UP000649259"/>
    </source>
</evidence>
<evidence type="ECO:0000256" key="2">
    <source>
        <dbReference type="SAM" id="Phobius"/>
    </source>
</evidence>
<evidence type="ECO:0000256" key="1">
    <source>
        <dbReference type="SAM" id="MobiDB-lite"/>
    </source>
</evidence>
<evidence type="ECO:0008006" key="5">
    <source>
        <dbReference type="Google" id="ProtNLM"/>
    </source>
</evidence>
<dbReference type="RefSeq" id="WP_229901106.1">
    <property type="nucleotide sequence ID" value="NZ_BMSI01000002.1"/>
</dbReference>
<comment type="caution">
    <text evidence="3">The sequence shown here is derived from an EMBL/GenBank/DDBJ whole genome shotgun (WGS) entry which is preliminary data.</text>
</comment>
<organism evidence="3 4">
    <name type="scientific">Streptomyces asoensis</name>
    <dbReference type="NCBI Taxonomy" id="249586"/>
    <lineage>
        <taxon>Bacteria</taxon>
        <taxon>Bacillati</taxon>
        <taxon>Actinomycetota</taxon>
        <taxon>Actinomycetes</taxon>
        <taxon>Kitasatosporales</taxon>
        <taxon>Streptomycetaceae</taxon>
        <taxon>Streptomyces</taxon>
    </lineage>
</organism>
<proteinExistence type="predicted"/>
<name>A0ABQ3RX68_9ACTN</name>
<dbReference type="Proteomes" id="UP000649259">
    <property type="component" value="Unassembled WGS sequence"/>
</dbReference>